<accession>A0A9P6MIJ7</accession>
<dbReference type="Proteomes" id="UP000749646">
    <property type="component" value="Unassembled WGS sequence"/>
</dbReference>
<dbReference type="InterPro" id="IPR036188">
    <property type="entry name" value="FAD/NAD-bd_sf"/>
</dbReference>
<reference evidence="1" key="1">
    <citation type="journal article" date="2020" name="Fungal Divers.">
        <title>Resolving the Mortierellaceae phylogeny through synthesis of multi-gene phylogenetics and phylogenomics.</title>
        <authorList>
            <person name="Vandepol N."/>
            <person name="Liber J."/>
            <person name="Desiro A."/>
            <person name="Na H."/>
            <person name="Kennedy M."/>
            <person name="Barry K."/>
            <person name="Grigoriev I.V."/>
            <person name="Miller A.N."/>
            <person name="O'Donnell K."/>
            <person name="Stajich J.E."/>
            <person name="Bonito G."/>
        </authorList>
    </citation>
    <scope>NUCLEOTIDE SEQUENCE</scope>
    <source>
        <strain evidence="1">MES-2147</strain>
    </source>
</reference>
<proteinExistence type="predicted"/>
<evidence type="ECO:0000313" key="1">
    <source>
        <dbReference type="EMBL" id="KAG0001479.1"/>
    </source>
</evidence>
<dbReference type="SUPFAM" id="SSF51905">
    <property type="entry name" value="FAD/NAD(P)-binding domain"/>
    <property type="match status" value="1"/>
</dbReference>
<feature type="non-terminal residue" evidence="1">
    <location>
        <position position="1"/>
    </location>
</feature>
<dbReference type="OrthoDB" id="655030at2759"/>
<gene>
    <name evidence="1" type="ORF">BGZ65_003439</name>
</gene>
<dbReference type="AlphaFoldDB" id="A0A9P6MIJ7"/>
<organism evidence="1 2">
    <name type="scientific">Modicella reniformis</name>
    <dbReference type="NCBI Taxonomy" id="1440133"/>
    <lineage>
        <taxon>Eukaryota</taxon>
        <taxon>Fungi</taxon>
        <taxon>Fungi incertae sedis</taxon>
        <taxon>Mucoromycota</taxon>
        <taxon>Mortierellomycotina</taxon>
        <taxon>Mortierellomycetes</taxon>
        <taxon>Mortierellales</taxon>
        <taxon>Mortierellaceae</taxon>
        <taxon>Modicella</taxon>
    </lineage>
</organism>
<dbReference type="Gene3D" id="3.50.50.60">
    <property type="entry name" value="FAD/NAD(P)-binding domain"/>
    <property type="match status" value="1"/>
</dbReference>
<name>A0A9P6MIJ7_9FUNG</name>
<evidence type="ECO:0000313" key="2">
    <source>
        <dbReference type="Proteomes" id="UP000749646"/>
    </source>
</evidence>
<keyword evidence="2" id="KW-1185">Reference proteome</keyword>
<sequence>YVSYSGQGAEQAIIDAVCLVNLFYRIKSPYHLKDITAAFEMYHEARLPETRAAIQASAQTANLIHGQGLAADVMRKIVFNLPAWIQASSVDKMQVRSLLEFLPAVPDRGSKPAAVRLASVKSAVPRD</sequence>
<protein>
    <submittedName>
        <fullName evidence="1">Uncharacterized protein</fullName>
    </submittedName>
</protein>
<dbReference type="EMBL" id="JAAAHW010000525">
    <property type="protein sequence ID" value="KAG0001479.1"/>
    <property type="molecule type" value="Genomic_DNA"/>
</dbReference>
<comment type="caution">
    <text evidence="1">The sequence shown here is derived from an EMBL/GenBank/DDBJ whole genome shotgun (WGS) entry which is preliminary data.</text>
</comment>